<feature type="region of interest" description="Disordered" evidence="1">
    <location>
        <begin position="151"/>
        <end position="433"/>
    </location>
</feature>
<dbReference type="GO" id="GO:0045171">
    <property type="term" value="C:intercellular bridge"/>
    <property type="evidence" value="ECO:0007669"/>
    <property type="project" value="Ensembl"/>
</dbReference>
<dbReference type="InterPro" id="IPR040006">
    <property type="entry name" value="TNKS1BP1-like"/>
</dbReference>
<feature type="region of interest" description="Disordered" evidence="1">
    <location>
        <begin position="33"/>
        <end position="125"/>
    </location>
</feature>
<dbReference type="EMBL" id="AAPE02036221">
    <property type="status" value="NOT_ANNOTATED_CDS"/>
    <property type="molecule type" value="Genomic_DNA"/>
</dbReference>
<dbReference type="PANTHER" id="PTHR22042">
    <property type="entry name" value="TANKYRASE 1 BINDING PROTEIN"/>
    <property type="match status" value="1"/>
</dbReference>
<dbReference type="PANTHER" id="PTHR22042:SF3">
    <property type="entry name" value="RIKEN CDNA 2900026A02 GENE"/>
    <property type="match status" value="1"/>
</dbReference>
<dbReference type="EMBL" id="AAPE02036222">
    <property type="status" value="NOT_ANNOTATED_CDS"/>
    <property type="molecule type" value="Genomic_DNA"/>
</dbReference>
<dbReference type="HOGENOM" id="CLU_002443_0_0_1"/>
<gene>
    <name evidence="3" type="primary">KIAA1671</name>
</gene>
<reference evidence="3 4" key="1">
    <citation type="journal article" date="2011" name="Nature">
        <title>A high-resolution map of human evolutionary constraint using 29 mammals.</title>
        <authorList>
            <person name="Lindblad-Toh K."/>
            <person name="Garber M."/>
            <person name="Zuk O."/>
            <person name="Lin M.F."/>
            <person name="Parker B.J."/>
            <person name="Washietl S."/>
            <person name="Kheradpour P."/>
            <person name="Ernst J."/>
            <person name="Jordan G."/>
            <person name="Mauceli E."/>
            <person name="Ward L.D."/>
            <person name="Lowe C.B."/>
            <person name="Holloway A.K."/>
            <person name="Clamp M."/>
            <person name="Gnerre S."/>
            <person name="Alfoldi J."/>
            <person name="Beal K."/>
            <person name="Chang J."/>
            <person name="Clawson H."/>
            <person name="Cuff J."/>
            <person name="Di Palma F."/>
            <person name="Fitzgerald S."/>
            <person name="Flicek P."/>
            <person name="Guttman M."/>
            <person name="Hubisz M.J."/>
            <person name="Jaffe D.B."/>
            <person name="Jungreis I."/>
            <person name="Kent W.J."/>
            <person name="Kostka D."/>
            <person name="Lara M."/>
            <person name="Martins A.L."/>
            <person name="Massingham T."/>
            <person name="Moltke I."/>
            <person name="Raney B.J."/>
            <person name="Rasmussen M.D."/>
            <person name="Robinson J."/>
            <person name="Stark A."/>
            <person name="Vilella A.J."/>
            <person name="Wen J."/>
            <person name="Xie X."/>
            <person name="Zody M.C."/>
            <person name="Baldwin J."/>
            <person name="Bloom T."/>
            <person name="Chin C.W."/>
            <person name="Heiman D."/>
            <person name="Nicol R."/>
            <person name="Nusbaum C."/>
            <person name="Young S."/>
            <person name="Wilkinson J."/>
            <person name="Worley K.C."/>
            <person name="Kovar C.L."/>
            <person name="Muzny D.M."/>
            <person name="Gibbs R.A."/>
            <person name="Cree A."/>
            <person name="Dihn H.H."/>
            <person name="Fowler G."/>
            <person name="Jhangiani S."/>
            <person name="Joshi V."/>
            <person name="Lee S."/>
            <person name="Lewis L.R."/>
            <person name="Nazareth L.V."/>
            <person name="Okwuonu G."/>
            <person name="Santibanez J."/>
            <person name="Warren W.C."/>
            <person name="Mardis E.R."/>
            <person name="Weinstock G.M."/>
            <person name="Wilson R.K."/>
            <person name="Delehaunty K."/>
            <person name="Dooling D."/>
            <person name="Fronik C."/>
            <person name="Fulton L."/>
            <person name="Fulton B."/>
            <person name="Graves T."/>
            <person name="Minx P."/>
            <person name="Sodergren E."/>
            <person name="Birney E."/>
            <person name="Margulies E.H."/>
            <person name="Herrero J."/>
            <person name="Green E.D."/>
            <person name="Haussler D."/>
            <person name="Siepel A."/>
            <person name="Goldman N."/>
            <person name="Pollard K.S."/>
            <person name="Pedersen J.S."/>
            <person name="Lander E.S."/>
            <person name="Kellis M."/>
        </authorList>
    </citation>
    <scope>NUCLEOTIDE SEQUENCE [LARGE SCALE GENOMIC DNA]</scope>
</reference>
<protein>
    <submittedName>
        <fullName evidence="3">KIAA1671</fullName>
    </submittedName>
</protein>
<dbReference type="eggNOG" id="ENOG502QWAQ">
    <property type="taxonomic scope" value="Eukaryota"/>
</dbReference>
<evidence type="ECO:0000313" key="4">
    <source>
        <dbReference type="Proteomes" id="UP000001074"/>
    </source>
</evidence>
<feature type="compositionally biased region" description="Polar residues" evidence="1">
    <location>
        <begin position="1272"/>
        <end position="1283"/>
    </location>
</feature>
<dbReference type="STRING" id="59463.ENSMLUP00000005425"/>
<feature type="compositionally biased region" description="Basic and acidic residues" evidence="1">
    <location>
        <begin position="209"/>
        <end position="220"/>
    </location>
</feature>
<feature type="domain" description="Tankyrase 1-binding protein C-terminal" evidence="2">
    <location>
        <begin position="1635"/>
        <end position="1802"/>
    </location>
</feature>
<reference evidence="3" key="3">
    <citation type="submission" date="2025-09" db="UniProtKB">
        <authorList>
            <consortium name="Ensembl"/>
        </authorList>
    </citation>
    <scope>IDENTIFICATION</scope>
</reference>
<feature type="compositionally biased region" description="Basic residues" evidence="1">
    <location>
        <begin position="1659"/>
        <end position="1676"/>
    </location>
</feature>
<dbReference type="Ensembl" id="ENSMLUT00000005937.2">
    <property type="protein sequence ID" value="ENSMLUP00000005425.2"/>
    <property type="gene ID" value="ENSMLUG00000005930.2"/>
</dbReference>
<feature type="compositionally biased region" description="Basic and acidic residues" evidence="1">
    <location>
        <begin position="1220"/>
        <end position="1231"/>
    </location>
</feature>
<dbReference type="FunCoup" id="G1P5W7">
    <property type="interactions" value="138"/>
</dbReference>
<feature type="region of interest" description="Disordered" evidence="1">
    <location>
        <begin position="1656"/>
        <end position="1811"/>
    </location>
</feature>
<feature type="region of interest" description="Disordered" evidence="1">
    <location>
        <begin position="449"/>
        <end position="836"/>
    </location>
</feature>
<feature type="region of interest" description="Disordered" evidence="1">
    <location>
        <begin position="1047"/>
        <end position="1132"/>
    </location>
</feature>
<dbReference type="SMART" id="SM01319">
    <property type="entry name" value="Tankyrase_bdg_C"/>
    <property type="match status" value="1"/>
</dbReference>
<feature type="region of interest" description="Disordered" evidence="1">
    <location>
        <begin position="850"/>
        <end position="972"/>
    </location>
</feature>
<dbReference type="GeneTree" id="ENSGT00940000154184"/>
<feature type="region of interest" description="Disordered" evidence="1">
    <location>
        <begin position="1563"/>
        <end position="1589"/>
    </location>
</feature>
<evidence type="ECO:0000313" key="3">
    <source>
        <dbReference type="Ensembl" id="ENSMLUP00000005425.2"/>
    </source>
</evidence>
<dbReference type="InterPro" id="IPR032764">
    <property type="entry name" value="Tankyrase-bd_C"/>
</dbReference>
<dbReference type="Proteomes" id="UP000001074">
    <property type="component" value="Unassembled WGS sequence"/>
</dbReference>
<sequence>MVTRVEVGSITPLPGVPGLGEIAKEETLTRTYFRQAGDPSGTPSARLLEGKSPLRSPARLLPLPRLAPKPFFKEKAPAVKSPGPSPARPSPSCGSPQDAAAKDPGEKMPSLGGQEAGDGGLRSGSALFPKAAFLRPSASTLFLFETTKAGPVLGKGLSEGAPEAKAGVTQEPPSGSRPEVAAKPALPARRPGGTLPRPASLSQDTRPAAPREDTGPREPLSKASSVGDTDSPAGEPQPRPKRRPVSAIFTDSIQPPRPGPGGAAAGGKAPPTPPEKTWVRRPRPLSMDLTAPFESREASLRKAAGEATAGPSGQRRGPERPHPEPRVDGECPVKAEAPLPDPDSDFLEVAKKIRERKEKALSKQAELGGLRTAGGSARVTPADDPKPGEEKARLDTEPDKAPESPSPRPSQGRESAEVKSRASDGEIRTRGEWVCRGSVKKRLSLFGEESALAVGSEPPLATPESPSAAPEPEKAGLSVQDRIKGWATESSKVKPEVRRRAFQARPLSADMTKLFSSSASSSEVKYERCSEPSGELAKEPREKQKEGPGLDGASAPRSPWKPGTPGEKSRQAPRKDSSNQVPTSCRGAGSAGAPSSSDGAPEDEGSFQTVRATVFEHHVERHTVADQSGRYPPATAPGAVTHVSEPRLRPKRGSWLGKDPPEKTTLKRENSQWSENPDTERGGRTPLLNGDPKQDHTPLPERPPLGEKRGSHPFLKGLEHPPRSQRVEPKYDVMHTVGERAHSEAVPTAPEEKAVELRSGSSRSRLSLKGRQLSPEVAPADPERRPDSQAGSVQRASLMWEAQGTQEVSGPIPDPREPQGTFGGSGLSPKWRGGAAGGWHRATLVVSDDISPAVPSERSARPCGPEAAGVRTVQAASSEAQHQGPEGARNKPGGCASAGERAAPRGCPPDAPSRAKAEPSDLRARPPTDGLVQKGPRVVAAGEGEWRPAPAPEPEVRMRRGSPGDQRFEKWRRRTLPHDVKFEEFSFLASEGEQPGPDYLSPTAGAARKRQPSRNRAEAQDPALPAVSPGSSGEPKATFFAVTYQIPDAQKAKGVVKPGPESLTEHSRKIAPPPSPHPLTSTLVSPNPEEPLETMGSKSRAPGRERDSASFSNTLKPTDVPSPPGDRILDLSTERIFDADAVCVHRRPEGRTGFQNDWREGGSKTSPSRAPQTIPAFQSCPKAGDPLVRRRSEVVSETSPGKVTGGYRSSVLDIDALMAEYKKPEAPERTEGPPAEPGWAQERPGQRGGVERRRRSLKEGPEDEGPRKQASFAETNRGSSPASGRQLAESPGAATSPKLSSPLWALPPGAPEKQPGASPGHGGPGKKVSGIAEDEAKAFASKHHGAKHQDYLAAWEDPSHGAGVLAKSSPVDRKKGSPRKCAGRGEEGRVAQWGDHPQDCGRSPLDVKRAYSEKSAPAKIREGLSIMQEARERRREQPKGRPSLPGESSEAKETKTGPCRRDSGTRDSQKSSPPPLPKRDQPRGKSRPLPRKTPVPLIPGYRYSFCAATTRGPFCTSLSACALRSPATRKEKEILIKDEGTYFGLWWFGDCHVGTTLGEAIPESSAGSLKEQGPGSRTGTLPGRTPPSSTGGFYAATAHVRECGVGSLPSLVESRQRLDECRPPSPQPRPIKAVDQNFGFGCQQTSVLDSSALKTRVQLSKRSRRRAPISHSLRRSRVSESESRSPLEEEDDTMWMFKDSTEEKSPRREESDEEEKRSERSPSSHPQRMPAFPGIDPAMLKAQLHKRPEADSPSEAPGWAPQPKTPKSPFQLGSRVLPTSLEKDERSEETSPQWLKDLKSKKRQSLYENQA</sequence>
<feature type="compositionally biased region" description="Basic and acidic residues" evidence="1">
    <location>
        <begin position="659"/>
        <end position="670"/>
    </location>
</feature>
<feature type="compositionally biased region" description="Basic and acidic residues" evidence="1">
    <location>
        <begin position="1699"/>
        <end position="1722"/>
    </location>
</feature>
<evidence type="ECO:0000256" key="1">
    <source>
        <dbReference type="SAM" id="MobiDB-lite"/>
    </source>
</evidence>
<feature type="compositionally biased region" description="Basic and acidic residues" evidence="1">
    <location>
        <begin position="717"/>
        <end position="743"/>
    </location>
</feature>
<dbReference type="Pfam" id="PF15327">
    <property type="entry name" value="Tankyrase_bdg_C"/>
    <property type="match status" value="1"/>
</dbReference>
<dbReference type="EMBL" id="AAPE02036224">
    <property type="status" value="NOT_ANNOTATED_CDS"/>
    <property type="molecule type" value="Genomic_DNA"/>
</dbReference>
<dbReference type="EMBL" id="AAPE02036220">
    <property type="status" value="NOT_ANNOTATED_CDS"/>
    <property type="molecule type" value="Genomic_DNA"/>
</dbReference>
<feature type="region of interest" description="Disordered" evidence="1">
    <location>
        <begin position="1144"/>
        <end position="1495"/>
    </location>
</feature>
<feature type="compositionally biased region" description="Basic and acidic residues" evidence="1">
    <location>
        <begin position="316"/>
        <end position="333"/>
    </location>
</feature>
<keyword evidence="4" id="KW-1185">Reference proteome</keyword>
<feature type="compositionally biased region" description="Low complexity" evidence="1">
    <location>
        <begin position="587"/>
        <end position="599"/>
    </location>
</feature>
<feature type="compositionally biased region" description="Basic and acidic residues" evidence="1">
    <location>
        <begin position="913"/>
        <end position="926"/>
    </location>
</feature>
<evidence type="ECO:0000259" key="2">
    <source>
        <dbReference type="SMART" id="SM01319"/>
    </source>
</evidence>
<dbReference type="GO" id="GO:0005929">
    <property type="term" value="C:cilium"/>
    <property type="evidence" value="ECO:0007669"/>
    <property type="project" value="Ensembl"/>
</dbReference>
<feature type="compositionally biased region" description="Basic and acidic residues" evidence="1">
    <location>
        <begin position="692"/>
        <end position="710"/>
    </location>
</feature>
<feature type="compositionally biased region" description="Basic and acidic residues" evidence="1">
    <location>
        <begin position="381"/>
        <end position="402"/>
    </location>
</feature>
<proteinExistence type="predicted"/>
<feature type="compositionally biased region" description="Basic and acidic residues" evidence="1">
    <location>
        <begin position="1429"/>
        <end position="1439"/>
    </location>
</feature>
<dbReference type="OMA" id="ADQSGHC"/>
<feature type="region of interest" description="Disordered" evidence="1">
    <location>
        <begin position="1"/>
        <end position="21"/>
    </location>
</feature>
<feature type="compositionally biased region" description="Basic and acidic residues" evidence="1">
    <location>
        <begin position="1677"/>
        <end position="1687"/>
    </location>
</feature>
<name>G1P5W7_MYOLU</name>
<feature type="compositionally biased region" description="Basic and acidic residues" evidence="1">
    <location>
        <begin position="1257"/>
        <end position="1267"/>
    </location>
</feature>
<feature type="compositionally biased region" description="Low complexity" evidence="1">
    <location>
        <begin position="757"/>
        <end position="774"/>
    </location>
</feature>
<feature type="compositionally biased region" description="Basic and acidic residues" evidence="1">
    <location>
        <begin position="348"/>
        <end position="361"/>
    </location>
</feature>
<feature type="region of interest" description="Disordered" evidence="1">
    <location>
        <begin position="987"/>
        <end position="1035"/>
    </location>
</feature>
<reference evidence="3" key="2">
    <citation type="submission" date="2025-08" db="UniProtKB">
        <authorList>
            <consortium name="Ensembl"/>
        </authorList>
    </citation>
    <scope>IDENTIFICATION</scope>
</reference>
<feature type="compositionally biased region" description="Basic and acidic residues" evidence="1">
    <location>
        <begin position="414"/>
        <end position="433"/>
    </location>
</feature>
<dbReference type="GO" id="GO:0015630">
    <property type="term" value="C:microtubule cytoskeleton"/>
    <property type="evidence" value="ECO:0007669"/>
    <property type="project" value="Ensembl"/>
</dbReference>
<feature type="compositionally biased region" description="Basic and acidic residues" evidence="1">
    <location>
        <begin position="614"/>
        <end position="624"/>
    </location>
</feature>
<dbReference type="EMBL" id="AAPE02036223">
    <property type="status" value="NOT_ANNOTATED_CDS"/>
    <property type="molecule type" value="Genomic_DNA"/>
</dbReference>
<feature type="compositionally biased region" description="Basic and acidic residues" evidence="1">
    <location>
        <begin position="567"/>
        <end position="577"/>
    </location>
</feature>
<feature type="compositionally biased region" description="Low complexity" evidence="1">
    <location>
        <begin position="456"/>
        <end position="470"/>
    </location>
</feature>
<organism evidence="3 4">
    <name type="scientific">Myotis lucifugus</name>
    <name type="common">Little brown bat</name>
    <dbReference type="NCBI Taxonomy" id="59463"/>
    <lineage>
        <taxon>Eukaryota</taxon>
        <taxon>Metazoa</taxon>
        <taxon>Chordata</taxon>
        <taxon>Craniata</taxon>
        <taxon>Vertebrata</taxon>
        <taxon>Euteleostomi</taxon>
        <taxon>Mammalia</taxon>
        <taxon>Eutheria</taxon>
        <taxon>Laurasiatheria</taxon>
        <taxon>Chiroptera</taxon>
        <taxon>Yangochiroptera</taxon>
        <taxon>Vespertilionidae</taxon>
        <taxon>Myotis</taxon>
    </lineage>
</organism>
<accession>G1P5W7</accession>
<feature type="compositionally biased region" description="Low complexity" evidence="1">
    <location>
        <begin position="51"/>
        <end position="70"/>
    </location>
</feature>
<feature type="compositionally biased region" description="Basic and acidic residues" evidence="1">
    <location>
        <begin position="524"/>
        <end position="548"/>
    </location>
</feature>
<dbReference type="InParanoid" id="G1P5W7"/>
<feature type="compositionally biased region" description="Basic and acidic residues" evidence="1">
    <location>
        <begin position="1449"/>
        <end position="1469"/>
    </location>
</feature>
<feature type="compositionally biased region" description="Basic and acidic residues" evidence="1">
    <location>
        <begin position="294"/>
        <end position="304"/>
    </location>
</feature>